<dbReference type="Pfam" id="PF22725">
    <property type="entry name" value="GFO_IDH_MocA_C3"/>
    <property type="match status" value="1"/>
</dbReference>
<dbReference type="InterPro" id="IPR050463">
    <property type="entry name" value="Gfo/Idh/MocA_oxidrdct_glycsds"/>
</dbReference>
<dbReference type="Pfam" id="PF01408">
    <property type="entry name" value="GFO_IDH_MocA"/>
    <property type="match status" value="1"/>
</dbReference>
<evidence type="ECO:0000313" key="5">
    <source>
        <dbReference type="Proteomes" id="UP000243528"/>
    </source>
</evidence>
<dbReference type="EMBL" id="PYGE01000013">
    <property type="protein sequence ID" value="PSL01575.1"/>
    <property type="molecule type" value="Genomic_DNA"/>
</dbReference>
<evidence type="ECO:0000259" key="2">
    <source>
        <dbReference type="Pfam" id="PF01408"/>
    </source>
</evidence>
<dbReference type="Proteomes" id="UP000243528">
    <property type="component" value="Unassembled WGS sequence"/>
</dbReference>
<evidence type="ECO:0000259" key="3">
    <source>
        <dbReference type="Pfam" id="PF22725"/>
    </source>
</evidence>
<dbReference type="InterPro" id="IPR036291">
    <property type="entry name" value="NAD(P)-bd_dom_sf"/>
</dbReference>
<keyword evidence="5" id="KW-1185">Reference proteome</keyword>
<dbReference type="Gene3D" id="3.40.50.720">
    <property type="entry name" value="NAD(P)-binding Rossmann-like Domain"/>
    <property type="match status" value="1"/>
</dbReference>
<organism evidence="4 5">
    <name type="scientific">Haloactinopolyspora alba</name>
    <dbReference type="NCBI Taxonomy" id="648780"/>
    <lineage>
        <taxon>Bacteria</taxon>
        <taxon>Bacillati</taxon>
        <taxon>Actinomycetota</taxon>
        <taxon>Actinomycetes</taxon>
        <taxon>Jiangellales</taxon>
        <taxon>Jiangellaceae</taxon>
        <taxon>Haloactinopolyspora</taxon>
    </lineage>
</organism>
<gene>
    <name evidence="4" type="ORF">CLV30_11363</name>
</gene>
<dbReference type="GO" id="GO:0016491">
    <property type="term" value="F:oxidoreductase activity"/>
    <property type="evidence" value="ECO:0007669"/>
    <property type="project" value="UniProtKB-KW"/>
</dbReference>
<reference evidence="4 5" key="1">
    <citation type="submission" date="2018-03" db="EMBL/GenBank/DDBJ databases">
        <title>Genomic Encyclopedia of Archaeal and Bacterial Type Strains, Phase II (KMG-II): from individual species to whole genera.</title>
        <authorList>
            <person name="Goeker M."/>
        </authorList>
    </citation>
    <scope>NUCLEOTIDE SEQUENCE [LARGE SCALE GENOMIC DNA]</scope>
    <source>
        <strain evidence="4 5">DSM 45211</strain>
    </source>
</reference>
<sequence length="291" mass="29564">MGEPLTVGIIGAGAISAQYLDTFDTLPSLRLAAVADLDPDRAGAVAAERPGTRAVTPDELVVAPDIDLVLNLTVPAAHADVAGKAVAAGKHVYGEKPLATTVAQATEVLAAADQAGVRVGCAPDTVLGTGIQTARRAIDDGSIGVPVAASAVMANSGPESWHPSPDFYYLPGGGPLFDMGPYYVTAPVTLLGPVTRVTGTAGRPRPERTIGSGARAGVSVPVEVDTHVSGALVHASGAISTIIMSFDTVATRASNLEVHGEHGSLIVPDPTPSPETRHCAARATTTGRCYR</sequence>
<accession>A0A2P8DWH6</accession>
<keyword evidence="1" id="KW-0560">Oxidoreductase</keyword>
<comment type="caution">
    <text evidence="4">The sequence shown here is derived from an EMBL/GenBank/DDBJ whole genome shotgun (WGS) entry which is preliminary data.</text>
</comment>
<dbReference type="SUPFAM" id="SSF55347">
    <property type="entry name" value="Glyceraldehyde-3-phosphate dehydrogenase-like, C-terminal domain"/>
    <property type="match status" value="1"/>
</dbReference>
<feature type="domain" description="Gfo/Idh/MocA-like oxidoreductase N-terminal" evidence="2">
    <location>
        <begin position="6"/>
        <end position="120"/>
    </location>
</feature>
<protein>
    <submittedName>
        <fullName evidence="4">Putative dehydrogenase</fullName>
    </submittedName>
</protein>
<evidence type="ECO:0000313" key="4">
    <source>
        <dbReference type="EMBL" id="PSL01575.1"/>
    </source>
</evidence>
<dbReference type="Gene3D" id="3.30.360.10">
    <property type="entry name" value="Dihydrodipicolinate Reductase, domain 2"/>
    <property type="match status" value="1"/>
</dbReference>
<dbReference type="AlphaFoldDB" id="A0A2P8DWH6"/>
<dbReference type="InterPro" id="IPR000683">
    <property type="entry name" value="Gfo/Idh/MocA-like_OxRdtase_N"/>
</dbReference>
<dbReference type="InterPro" id="IPR055170">
    <property type="entry name" value="GFO_IDH_MocA-like_dom"/>
</dbReference>
<dbReference type="PANTHER" id="PTHR43818">
    <property type="entry name" value="BCDNA.GH03377"/>
    <property type="match status" value="1"/>
</dbReference>
<proteinExistence type="predicted"/>
<dbReference type="SUPFAM" id="SSF51735">
    <property type="entry name" value="NAD(P)-binding Rossmann-fold domains"/>
    <property type="match status" value="1"/>
</dbReference>
<dbReference type="PANTHER" id="PTHR43818:SF11">
    <property type="entry name" value="BCDNA.GH03377"/>
    <property type="match status" value="1"/>
</dbReference>
<evidence type="ECO:0000256" key="1">
    <source>
        <dbReference type="ARBA" id="ARBA00023002"/>
    </source>
</evidence>
<name>A0A2P8DWH6_9ACTN</name>
<feature type="domain" description="GFO/IDH/MocA-like oxidoreductase" evidence="3">
    <location>
        <begin position="131"/>
        <end position="265"/>
    </location>
</feature>
<dbReference type="GO" id="GO:0000166">
    <property type="term" value="F:nucleotide binding"/>
    <property type="evidence" value="ECO:0007669"/>
    <property type="project" value="InterPro"/>
</dbReference>